<gene>
    <name evidence="22" type="primary">mmp20a</name>
</gene>
<evidence type="ECO:0000256" key="6">
    <source>
        <dbReference type="ARBA" id="ARBA00022723"/>
    </source>
</evidence>
<dbReference type="AlphaFoldDB" id="A0AAY4D924"/>
<evidence type="ECO:0000313" key="23">
    <source>
        <dbReference type="Proteomes" id="UP000694580"/>
    </source>
</evidence>
<feature type="binding site" evidence="17">
    <location>
        <position position="206"/>
    </location>
    <ligand>
        <name>Ca(2+)</name>
        <dbReference type="ChEBI" id="CHEBI:29108"/>
        <label>1</label>
    </ligand>
</feature>
<dbReference type="InterPro" id="IPR018487">
    <property type="entry name" value="Hemopexin-like_repeat"/>
</dbReference>
<dbReference type="InterPro" id="IPR021190">
    <property type="entry name" value="Pept_M10A"/>
</dbReference>
<dbReference type="PANTHER" id="PTHR10201">
    <property type="entry name" value="MATRIX METALLOPROTEINASE"/>
    <property type="match status" value="1"/>
</dbReference>
<feature type="binding site" evidence="17">
    <location>
        <position position="203"/>
    </location>
    <ligand>
        <name>Ca(2+)</name>
        <dbReference type="ChEBI" id="CHEBI:29108"/>
        <label>3</label>
    </ligand>
</feature>
<dbReference type="InterPro" id="IPR024079">
    <property type="entry name" value="MetalloPept_cat_dom_sf"/>
</dbReference>
<evidence type="ECO:0000256" key="13">
    <source>
        <dbReference type="ARBA" id="ARBA00023145"/>
    </source>
</evidence>
<evidence type="ECO:0000256" key="7">
    <source>
        <dbReference type="ARBA" id="ARBA00022729"/>
    </source>
</evidence>
<feature type="repeat" description="Hemopexin" evidence="19">
    <location>
        <begin position="428"/>
        <end position="472"/>
    </location>
</feature>
<keyword evidence="4" id="KW-0272">Extracellular matrix</keyword>
<evidence type="ECO:0000259" key="21">
    <source>
        <dbReference type="SMART" id="SM00235"/>
    </source>
</evidence>
<keyword evidence="23" id="KW-1185">Reference proteome</keyword>
<feature type="binding site" evidence="17">
    <location>
        <position position="206"/>
    </location>
    <ligand>
        <name>Ca(2+)</name>
        <dbReference type="ChEBI" id="CHEBI:29108"/>
        <label>3</label>
    </ligand>
</feature>
<keyword evidence="7 20" id="KW-0732">Signal</keyword>
<dbReference type="SUPFAM" id="SSF55486">
    <property type="entry name" value="Metalloproteases ('zincins'), catalytic domain"/>
    <property type="match status" value="1"/>
</dbReference>
<evidence type="ECO:0000256" key="3">
    <source>
        <dbReference type="ARBA" id="ARBA00022525"/>
    </source>
</evidence>
<feature type="active site" evidence="15">
    <location>
        <position position="226"/>
    </location>
</feature>
<feature type="chain" id="PRO_5044247744" description="Peptidase metallopeptidase domain-containing protein" evidence="20">
    <location>
        <begin position="18"/>
        <end position="474"/>
    </location>
</feature>
<feature type="binding site" evidence="17">
    <location>
        <position position="163"/>
    </location>
    <ligand>
        <name>Ca(2+)</name>
        <dbReference type="ChEBI" id="CHEBI:29108"/>
        <label>2</label>
    </ligand>
</feature>
<feature type="binding site" evidence="17">
    <location>
        <position position="129"/>
    </location>
    <ligand>
        <name>Ca(2+)</name>
        <dbReference type="ChEBI" id="CHEBI:29108"/>
        <label>1</label>
    </ligand>
</feature>
<feature type="binding site" evidence="17">
    <location>
        <position position="199"/>
    </location>
    <ligand>
        <name>Ca(2+)</name>
        <dbReference type="ChEBI" id="CHEBI:29108"/>
        <label>2</label>
    </ligand>
</feature>
<feature type="binding site" evidence="17">
    <location>
        <position position="385"/>
    </location>
    <ligand>
        <name>Ca(2+)</name>
        <dbReference type="ChEBI" id="CHEBI:29108"/>
        <label>5</label>
    </ligand>
</feature>
<feature type="binding site" evidence="17">
    <location>
        <position position="338"/>
    </location>
    <ligand>
        <name>Ca(2+)</name>
        <dbReference type="ChEBI" id="CHEBI:29108"/>
        <label>5</label>
    </ligand>
</feature>
<dbReference type="GO" id="GO:0030574">
    <property type="term" value="P:collagen catabolic process"/>
    <property type="evidence" value="ECO:0007669"/>
    <property type="project" value="TreeGrafter"/>
</dbReference>
<feature type="binding site" evidence="17">
    <location>
        <position position="243"/>
    </location>
    <ligand>
        <name>Zn(2+)</name>
        <dbReference type="ChEBI" id="CHEBI:29105"/>
        <label>2</label>
        <note>catalytic</note>
    </ligand>
</feature>
<feature type="binding site" evidence="17">
    <location>
        <position position="181"/>
    </location>
    <ligand>
        <name>Ca(2+)</name>
        <dbReference type="ChEBI" id="CHEBI:29108"/>
        <label>3</label>
    </ligand>
</feature>
<reference evidence="22" key="2">
    <citation type="submission" date="2025-08" db="UniProtKB">
        <authorList>
            <consortium name="Ensembl"/>
        </authorList>
    </citation>
    <scope>IDENTIFICATION</scope>
</reference>
<evidence type="ECO:0000256" key="16">
    <source>
        <dbReference type="PIRSR" id="PIRSR001191-2"/>
    </source>
</evidence>
<evidence type="ECO:0000256" key="14">
    <source>
        <dbReference type="ARBA" id="ARBA00023157"/>
    </source>
</evidence>
<dbReference type="PRINTS" id="PR00138">
    <property type="entry name" value="MATRIXIN"/>
</dbReference>
<evidence type="ECO:0000256" key="10">
    <source>
        <dbReference type="ARBA" id="ARBA00022833"/>
    </source>
</evidence>
<keyword evidence="5" id="KW-0645">Protease</keyword>
<feature type="binding site" evidence="17">
    <location>
        <position position="432"/>
    </location>
    <ligand>
        <name>Ca(2+)</name>
        <dbReference type="ChEBI" id="CHEBI:29108"/>
        <label>4</label>
    </ligand>
</feature>
<dbReference type="GO" id="GO:0030198">
    <property type="term" value="P:extracellular matrix organization"/>
    <property type="evidence" value="ECO:0007669"/>
    <property type="project" value="TreeGrafter"/>
</dbReference>
<dbReference type="FunFam" id="3.40.390.10:FF:000007">
    <property type="entry name" value="Collagenase 3"/>
    <property type="match status" value="1"/>
</dbReference>
<dbReference type="Ensembl" id="ENSDCDT00010051923.1">
    <property type="protein sequence ID" value="ENSDCDP00010041913.1"/>
    <property type="gene ID" value="ENSDCDG00010026493.1"/>
</dbReference>
<feature type="binding site" evidence="17">
    <location>
        <position position="204"/>
    </location>
    <ligand>
        <name>Ca(2+)</name>
        <dbReference type="ChEBI" id="CHEBI:29108"/>
        <label>1</label>
    </ligand>
</feature>
<evidence type="ECO:0000256" key="8">
    <source>
        <dbReference type="ARBA" id="ARBA00022737"/>
    </source>
</evidence>
<keyword evidence="10 16" id="KW-0862">Zinc</keyword>
<reference evidence="22" key="3">
    <citation type="submission" date="2025-09" db="UniProtKB">
        <authorList>
            <consortium name="Ensembl"/>
        </authorList>
    </citation>
    <scope>IDENTIFICATION</scope>
</reference>
<evidence type="ECO:0000256" key="20">
    <source>
        <dbReference type="SAM" id="SignalP"/>
    </source>
</evidence>
<evidence type="ECO:0000256" key="11">
    <source>
        <dbReference type="ARBA" id="ARBA00022837"/>
    </source>
</evidence>
<evidence type="ECO:0000256" key="17">
    <source>
        <dbReference type="PIRSR" id="PIRSR621190-2"/>
    </source>
</evidence>
<feature type="domain" description="Peptidase metallopeptidase" evidence="21">
    <location>
        <begin position="110"/>
        <end position="271"/>
    </location>
</feature>
<evidence type="ECO:0000256" key="12">
    <source>
        <dbReference type="ARBA" id="ARBA00023049"/>
    </source>
</evidence>
<feature type="binding site" description="in inhibited form" evidence="17">
    <location>
        <position position="97"/>
    </location>
    <ligand>
        <name>Zn(2+)</name>
        <dbReference type="ChEBI" id="CHEBI:29105"/>
        <label>2</label>
        <note>catalytic</note>
    </ligand>
</feature>
<dbReference type="SMART" id="SM00235">
    <property type="entry name" value="ZnMc"/>
    <property type="match status" value="1"/>
</dbReference>
<feature type="binding site" evidence="17">
    <location>
        <position position="290"/>
    </location>
    <ligand>
        <name>Ca(2+)</name>
        <dbReference type="ChEBI" id="CHEBI:29108"/>
        <label>4</label>
    </ligand>
</feature>
<dbReference type="FunFam" id="2.110.10.10:FF:000002">
    <property type="entry name" value="Matrix metallopeptidase 3"/>
    <property type="match status" value="1"/>
</dbReference>
<keyword evidence="12" id="KW-0482">Metalloprotease</keyword>
<feature type="binding site" evidence="17">
    <location>
        <position position="173"/>
    </location>
    <ligand>
        <name>Zn(2+)</name>
        <dbReference type="ChEBI" id="CHEBI:29105"/>
        <label>1</label>
    </ligand>
</feature>
<feature type="disulfide bond" evidence="18">
    <location>
        <begin position="283"/>
        <end position="472"/>
    </location>
</feature>
<evidence type="ECO:0000256" key="2">
    <source>
        <dbReference type="ARBA" id="ARBA00010370"/>
    </source>
</evidence>
<name>A0AAY4D924_9TELE</name>
<evidence type="ECO:0000313" key="22">
    <source>
        <dbReference type="Ensembl" id="ENSDCDP00010041913.1"/>
    </source>
</evidence>
<dbReference type="PROSITE" id="PS51642">
    <property type="entry name" value="HEMOPEXIN_2"/>
    <property type="match status" value="3"/>
</dbReference>
<protein>
    <recommendedName>
        <fullName evidence="21">Peptidase metallopeptidase domain-containing protein</fullName>
    </recommendedName>
</protein>
<feature type="binding site" evidence="17">
    <location>
        <position position="201"/>
    </location>
    <ligand>
        <name>Zn(2+)</name>
        <dbReference type="ChEBI" id="CHEBI:29105"/>
        <label>1</label>
    </ligand>
</feature>
<dbReference type="RefSeq" id="XP_028855670.1">
    <property type="nucleotide sequence ID" value="XM_028999837.1"/>
</dbReference>
<feature type="binding site" evidence="17">
    <location>
        <position position="180"/>
    </location>
    <ligand>
        <name>Ca(2+)</name>
        <dbReference type="ChEBI" id="CHEBI:29108"/>
        <label>3</label>
    </ligand>
</feature>
<feature type="binding site" evidence="17">
    <location>
        <position position="175"/>
    </location>
    <ligand>
        <name>Zn(2+)</name>
        <dbReference type="ChEBI" id="CHEBI:29105"/>
        <label>1</label>
    </ligand>
</feature>
<accession>A0AAY4D924</accession>
<evidence type="ECO:0000256" key="15">
    <source>
        <dbReference type="PIRSR" id="PIRSR001191-1"/>
    </source>
</evidence>
<dbReference type="Pfam" id="PF00045">
    <property type="entry name" value="Hemopexin"/>
    <property type="match status" value="1"/>
</dbReference>
<feature type="binding site" evidence="16">
    <location>
        <position position="225"/>
    </location>
    <ligand>
        <name>Zn(2+)</name>
        <dbReference type="ChEBI" id="CHEBI:29105"/>
        <label>2</label>
        <note>catalytic</note>
    </ligand>
</feature>
<comment type="cofactor">
    <cofactor evidence="17">
        <name>Zn(2+)</name>
        <dbReference type="ChEBI" id="CHEBI:29105"/>
    </cofactor>
    <text evidence="17">Binds 2 Zn(2+) ions per subunit.</text>
</comment>
<keyword evidence="3" id="KW-0964">Secreted</keyword>
<dbReference type="SUPFAM" id="SSF47090">
    <property type="entry name" value="PGBD-like"/>
    <property type="match status" value="1"/>
</dbReference>
<reference evidence="22 23" key="1">
    <citation type="submission" date="2020-06" db="EMBL/GenBank/DDBJ databases">
        <authorList>
            <consortium name="Wellcome Sanger Institute Data Sharing"/>
        </authorList>
    </citation>
    <scope>NUCLEOTIDE SEQUENCE [LARGE SCALE GENOMIC DNA]</scope>
</reference>
<feature type="binding site" evidence="16">
    <location>
        <position position="229"/>
    </location>
    <ligand>
        <name>Zn(2+)</name>
        <dbReference type="ChEBI" id="CHEBI:29105"/>
        <label>2</label>
        <note>catalytic</note>
    </ligand>
</feature>
<dbReference type="InterPro" id="IPR036375">
    <property type="entry name" value="Hemopexin-like_dom_sf"/>
</dbReference>
<keyword evidence="13" id="KW-0865">Zymogen</keyword>
<keyword evidence="6 16" id="KW-0479">Metal-binding</keyword>
<dbReference type="GeneID" id="114801672"/>
<dbReference type="InterPro" id="IPR006026">
    <property type="entry name" value="Peptidase_Metallo"/>
</dbReference>
<feature type="binding site" evidence="17">
    <location>
        <position position="336"/>
    </location>
    <ligand>
        <name>Ca(2+)</name>
        <dbReference type="ChEBI" id="CHEBI:29108"/>
        <label>4</label>
    </ligand>
</feature>
<keyword evidence="9" id="KW-0378">Hydrolase</keyword>
<dbReference type="InterPro" id="IPR001818">
    <property type="entry name" value="Pept_M10_metallopeptidase"/>
</dbReference>
<evidence type="ECO:0000256" key="9">
    <source>
        <dbReference type="ARBA" id="ARBA00022801"/>
    </source>
</evidence>
<dbReference type="GO" id="GO:0008270">
    <property type="term" value="F:zinc ion binding"/>
    <property type="evidence" value="ECO:0007669"/>
    <property type="project" value="InterPro"/>
</dbReference>
<dbReference type="GO" id="GO:0004222">
    <property type="term" value="F:metalloendopeptidase activity"/>
    <property type="evidence" value="ECO:0007669"/>
    <property type="project" value="InterPro"/>
</dbReference>
<dbReference type="Gene3D" id="2.110.10.10">
    <property type="entry name" value="Hemopexin-like domain"/>
    <property type="match status" value="1"/>
</dbReference>
<evidence type="ECO:0000256" key="1">
    <source>
        <dbReference type="ARBA" id="ARBA00004498"/>
    </source>
</evidence>
<feature type="signal peptide" evidence="20">
    <location>
        <begin position="1"/>
        <end position="17"/>
    </location>
</feature>
<evidence type="ECO:0000256" key="19">
    <source>
        <dbReference type="PROSITE-ProRule" id="PRU01011"/>
    </source>
</evidence>
<dbReference type="GeneTree" id="ENSGT00940000160903"/>
<sequence>MRRRWTWTWTLLSVVLSADIFWTMPVTTEPGIGLEDIQHAEEYLGRFYNLRTGQGPRSRRHLRTMELKIREMQRFFSLEETGRLNPQTLEAMKGGRCGVPDVENFSIYPGQPKWNNHTITYRIVQYTADLQQREVEHLLQLAFKIWSDAAPLSFVKVNNGEADIVISFVPKVHGDFFPFDGPNGVLAHAFQPGADVGGDVHFDDDEMWTATNLKSGYSLFMVAAHELGHSLGLSHSKDPSALMYPKYKRSNPIQTTLSRDDVQGIQAIYGKPAEERNAISSKCDPSFSLDAVGQIGDKIVFFKDGFMWMRSAWGYEDTVKEGLQETFLPGVPSPVDAAYDIPAKSITFIFSGSTYWEVRQLQTARRNGSIYDYGFPLTVKHIDAAVHLSEYGKTFFFTGDEYYRYDEGRKVMDKGFPRKIQPDWPGIGPKIDAALALRAGAIHFFSGPSYSSFDYLLGRVTFTLSTSSWLGCGV</sequence>
<dbReference type="InterPro" id="IPR000585">
    <property type="entry name" value="Hemopexin-like_dom"/>
</dbReference>
<evidence type="ECO:0000256" key="18">
    <source>
        <dbReference type="PIRSR" id="PIRSR621190-3"/>
    </source>
</evidence>
<comment type="similarity">
    <text evidence="2">Belongs to the peptidase M10A family.</text>
</comment>
<dbReference type="InterPro" id="IPR036365">
    <property type="entry name" value="PGBD-like_sf"/>
</dbReference>
<feature type="binding site" evidence="17">
    <location>
        <position position="188"/>
    </location>
    <ligand>
        <name>Zn(2+)</name>
        <dbReference type="ChEBI" id="CHEBI:29105"/>
        <label>1</label>
    </ligand>
</feature>
<evidence type="ECO:0000256" key="4">
    <source>
        <dbReference type="ARBA" id="ARBA00022530"/>
    </source>
</evidence>
<dbReference type="CDD" id="cd00094">
    <property type="entry name" value="HX"/>
    <property type="match status" value="1"/>
</dbReference>
<dbReference type="GO" id="GO:0031012">
    <property type="term" value="C:extracellular matrix"/>
    <property type="evidence" value="ECO:0007669"/>
    <property type="project" value="InterPro"/>
</dbReference>
<dbReference type="InterPro" id="IPR033739">
    <property type="entry name" value="M10A_MMP"/>
</dbReference>
<dbReference type="SUPFAM" id="SSF50923">
    <property type="entry name" value="Hemopexin-like domain"/>
    <property type="match status" value="1"/>
</dbReference>
<organism evidence="22 23">
    <name type="scientific">Denticeps clupeoides</name>
    <name type="common">denticle herring</name>
    <dbReference type="NCBI Taxonomy" id="299321"/>
    <lineage>
        <taxon>Eukaryota</taxon>
        <taxon>Metazoa</taxon>
        <taxon>Chordata</taxon>
        <taxon>Craniata</taxon>
        <taxon>Vertebrata</taxon>
        <taxon>Euteleostomi</taxon>
        <taxon>Actinopterygii</taxon>
        <taxon>Neopterygii</taxon>
        <taxon>Teleostei</taxon>
        <taxon>Clupei</taxon>
        <taxon>Clupeiformes</taxon>
        <taxon>Denticipitoidei</taxon>
        <taxon>Denticipitidae</taxon>
        <taxon>Denticeps</taxon>
    </lineage>
</organism>
<feature type="repeat" description="Hemopexin" evidence="19">
    <location>
        <begin position="379"/>
        <end position="427"/>
    </location>
</feature>
<evidence type="ECO:0000256" key="5">
    <source>
        <dbReference type="ARBA" id="ARBA00022670"/>
    </source>
</evidence>
<dbReference type="Pfam" id="PF00413">
    <property type="entry name" value="Peptidase_M10"/>
    <property type="match status" value="1"/>
</dbReference>
<proteinExistence type="inferred from homology"/>
<dbReference type="CDD" id="cd04278">
    <property type="entry name" value="ZnMc_MMP"/>
    <property type="match status" value="1"/>
</dbReference>
<feature type="binding site" evidence="17">
    <location>
        <position position="197"/>
    </location>
    <ligand>
        <name>Ca(2+)</name>
        <dbReference type="ChEBI" id="CHEBI:29108"/>
        <label>2</label>
    </ligand>
</feature>
<dbReference type="Pfam" id="PF01471">
    <property type="entry name" value="PG_binding_1"/>
    <property type="match status" value="1"/>
</dbReference>
<feature type="repeat" description="Hemopexin" evidence="19">
    <location>
        <begin position="332"/>
        <end position="377"/>
    </location>
</feature>
<keyword evidence="14 18" id="KW-1015">Disulfide bond</keyword>
<dbReference type="Gene3D" id="3.40.390.10">
    <property type="entry name" value="Collagenase (Catalytic Domain)"/>
    <property type="match status" value="1"/>
</dbReference>
<feature type="binding site" evidence="16">
    <location>
        <position position="235"/>
    </location>
    <ligand>
        <name>Zn(2+)</name>
        <dbReference type="ChEBI" id="CHEBI:29105"/>
        <label>2</label>
        <note>catalytic</note>
    </ligand>
</feature>
<dbReference type="InterPro" id="IPR002477">
    <property type="entry name" value="Peptidoglycan-bd-like"/>
</dbReference>
<keyword evidence="8" id="KW-0677">Repeat</keyword>
<comment type="subcellular location">
    <subcellularLocation>
        <location evidence="1">Secreted</location>
        <location evidence="1">Extracellular space</location>
        <location evidence="1">Extracellular matrix</location>
    </subcellularLocation>
</comment>
<dbReference type="SMART" id="SM00120">
    <property type="entry name" value="HX"/>
    <property type="match status" value="4"/>
</dbReference>
<dbReference type="PIRSF" id="PIRSF001191">
    <property type="entry name" value="Peptidase_M10A_matrix"/>
    <property type="match status" value="1"/>
</dbReference>
<dbReference type="GO" id="GO:0005615">
    <property type="term" value="C:extracellular space"/>
    <property type="evidence" value="ECO:0007669"/>
    <property type="project" value="TreeGrafter"/>
</dbReference>
<keyword evidence="11 17" id="KW-0106">Calcium</keyword>
<dbReference type="PANTHER" id="PTHR10201:SF297">
    <property type="entry name" value="MATRIX METALLOPROTEINASE-20"/>
    <property type="match status" value="1"/>
</dbReference>
<comment type="cofactor">
    <cofactor evidence="17">
        <name>Ca(2+)</name>
        <dbReference type="ChEBI" id="CHEBI:29108"/>
    </cofactor>
    <text evidence="17">Can bind about 5 Ca(2+) ions per subunit.</text>
</comment>
<dbReference type="Proteomes" id="UP000694580">
    <property type="component" value="Chromosome 13"/>
</dbReference>
<dbReference type="GO" id="GO:0006508">
    <property type="term" value="P:proteolysis"/>
    <property type="evidence" value="ECO:0007669"/>
    <property type="project" value="UniProtKB-KW"/>
</dbReference>